<comment type="caution">
    <text evidence="2">The sequence shown here is derived from an EMBL/GenBank/DDBJ whole genome shotgun (WGS) entry which is preliminary data.</text>
</comment>
<protein>
    <submittedName>
        <fullName evidence="2">Uncharacterized protein</fullName>
    </submittedName>
</protein>
<evidence type="ECO:0000256" key="1">
    <source>
        <dbReference type="SAM" id="Phobius"/>
    </source>
</evidence>
<sequence>MSEAQPPSQSSRVSVKVALLAVIALFCGTAAAVLSIAADIHPGLALLAGAGAAAGAWRFSDDAIH</sequence>
<reference evidence="2 3" key="1">
    <citation type="submission" date="2024-06" db="EMBL/GenBank/DDBJ databases">
        <authorList>
            <person name="Bataeva Y.V."/>
            <person name="Grigorian L.N."/>
            <person name="Solomentsev V.I."/>
        </authorList>
    </citation>
    <scope>NUCLEOTIDE SEQUENCE [LARGE SCALE GENOMIC DNA]</scope>
    <source>
        <strain evidence="3">SCPM-O-B-12605 (RCAM04882)</strain>
    </source>
</reference>
<dbReference type="RefSeq" id="WP_352984366.1">
    <property type="nucleotide sequence ID" value="NZ_JBEQNA010000003.1"/>
</dbReference>
<name>A0ABV1ZWJ6_9ACTN</name>
<dbReference type="Proteomes" id="UP001432401">
    <property type="component" value="Unassembled WGS sequence"/>
</dbReference>
<keyword evidence="1" id="KW-0472">Membrane</keyword>
<gene>
    <name evidence="2" type="ORF">ABUK86_16770</name>
</gene>
<accession>A0ABV1ZWJ6</accession>
<evidence type="ECO:0000313" key="3">
    <source>
        <dbReference type="Proteomes" id="UP001432401"/>
    </source>
</evidence>
<feature type="transmembrane region" description="Helical" evidence="1">
    <location>
        <begin position="17"/>
        <end position="37"/>
    </location>
</feature>
<keyword evidence="1" id="KW-1133">Transmembrane helix</keyword>
<keyword evidence="3" id="KW-1185">Reference proteome</keyword>
<organism evidence="2 3">
    <name type="scientific">Nocardiopsis tropica</name>
    <dbReference type="NCBI Taxonomy" id="109330"/>
    <lineage>
        <taxon>Bacteria</taxon>
        <taxon>Bacillati</taxon>
        <taxon>Actinomycetota</taxon>
        <taxon>Actinomycetes</taxon>
        <taxon>Streptosporangiales</taxon>
        <taxon>Nocardiopsidaceae</taxon>
        <taxon>Nocardiopsis</taxon>
    </lineage>
</organism>
<evidence type="ECO:0000313" key="2">
    <source>
        <dbReference type="EMBL" id="MES0835434.1"/>
    </source>
</evidence>
<dbReference type="EMBL" id="JBEQNB010000008">
    <property type="protein sequence ID" value="MES0835434.1"/>
    <property type="molecule type" value="Genomic_DNA"/>
</dbReference>
<proteinExistence type="predicted"/>
<keyword evidence="1" id="KW-0812">Transmembrane</keyword>
<feature type="transmembrane region" description="Helical" evidence="1">
    <location>
        <begin position="43"/>
        <end position="60"/>
    </location>
</feature>